<protein>
    <submittedName>
        <fullName evidence="2">Quinol monooxygenase YgiN</fullName>
    </submittedName>
</protein>
<dbReference type="Gene3D" id="3.30.70.100">
    <property type="match status" value="1"/>
</dbReference>
<comment type="caution">
    <text evidence="2">The sequence shown here is derived from an EMBL/GenBank/DDBJ whole genome shotgun (WGS) entry which is preliminary data.</text>
</comment>
<organism evidence="2 3">
    <name type="scientific">Nocardioides zeae</name>
    <dbReference type="NCBI Taxonomy" id="1457234"/>
    <lineage>
        <taxon>Bacteria</taxon>
        <taxon>Bacillati</taxon>
        <taxon>Actinomycetota</taxon>
        <taxon>Actinomycetes</taxon>
        <taxon>Propionibacteriales</taxon>
        <taxon>Nocardioidaceae</taxon>
        <taxon>Nocardioides</taxon>
    </lineage>
</organism>
<gene>
    <name evidence="2" type="ORF">QE405_000301</name>
</gene>
<dbReference type="InterPro" id="IPR007138">
    <property type="entry name" value="ABM_dom"/>
</dbReference>
<evidence type="ECO:0000313" key="2">
    <source>
        <dbReference type="EMBL" id="MDQ1103017.1"/>
    </source>
</evidence>
<dbReference type="Proteomes" id="UP001239215">
    <property type="component" value="Unassembled WGS sequence"/>
</dbReference>
<dbReference type="RefSeq" id="WP_307198466.1">
    <property type="nucleotide sequence ID" value="NZ_JAUTAN010000001.1"/>
</dbReference>
<evidence type="ECO:0000259" key="1">
    <source>
        <dbReference type="PROSITE" id="PS51725"/>
    </source>
</evidence>
<dbReference type="AlphaFoldDB" id="A0AAJ1U4H7"/>
<dbReference type="InterPro" id="IPR011008">
    <property type="entry name" value="Dimeric_a/b-barrel"/>
</dbReference>
<dbReference type="GO" id="GO:0004497">
    <property type="term" value="F:monooxygenase activity"/>
    <property type="evidence" value="ECO:0007669"/>
    <property type="project" value="UniProtKB-KW"/>
</dbReference>
<sequence>MSNQVVVIGHLRVAETDRDAYVADCREVVRRARAAPGCLDFLVAADPLEPDRVAIAERWASRADLEAFRGSGPPGDQRARIRDVRVVELDLPQDV</sequence>
<dbReference type="Pfam" id="PF03992">
    <property type="entry name" value="ABM"/>
    <property type="match status" value="1"/>
</dbReference>
<dbReference type="SUPFAM" id="SSF54909">
    <property type="entry name" value="Dimeric alpha+beta barrel"/>
    <property type="match status" value="1"/>
</dbReference>
<proteinExistence type="predicted"/>
<name>A0AAJ1U4H7_9ACTN</name>
<feature type="domain" description="ABM" evidence="1">
    <location>
        <begin position="5"/>
        <end position="95"/>
    </location>
</feature>
<evidence type="ECO:0000313" key="3">
    <source>
        <dbReference type="Proteomes" id="UP001239215"/>
    </source>
</evidence>
<keyword evidence="2" id="KW-0503">Monooxygenase</keyword>
<dbReference type="PROSITE" id="PS51725">
    <property type="entry name" value="ABM"/>
    <property type="match status" value="1"/>
</dbReference>
<dbReference type="EMBL" id="JAUTAN010000001">
    <property type="protein sequence ID" value="MDQ1103017.1"/>
    <property type="molecule type" value="Genomic_DNA"/>
</dbReference>
<keyword evidence="2" id="KW-0560">Oxidoreductase</keyword>
<accession>A0AAJ1U4H7</accession>
<reference evidence="2" key="1">
    <citation type="submission" date="2023-07" db="EMBL/GenBank/DDBJ databases">
        <title>Functional and genomic diversity of the sorghum phyllosphere microbiome.</title>
        <authorList>
            <person name="Shade A."/>
        </authorList>
    </citation>
    <scope>NUCLEOTIDE SEQUENCE</scope>
    <source>
        <strain evidence="2">SORGH_AS_1067</strain>
    </source>
</reference>